<feature type="signal peptide" evidence="1">
    <location>
        <begin position="1"/>
        <end position="24"/>
    </location>
</feature>
<accession>A0A495J7L0</accession>
<dbReference type="RefSeq" id="WP_121200994.1">
    <property type="nucleotide sequence ID" value="NZ_RBKU01000001.1"/>
</dbReference>
<gene>
    <name evidence="2" type="ORF">BDD43_5234</name>
</gene>
<keyword evidence="1" id="KW-0732">Signal</keyword>
<comment type="caution">
    <text evidence="2">The sequence shown here is derived from an EMBL/GenBank/DDBJ whole genome shotgun (WGS) entry which is preliminary data.</text>
</comment>
<evidence type="ECO:0008006" key="4">
    <source>
        <dbReference type="Google" id="ProtNLM"/>
    </source>
</evidence>
<evidence type="ECO:0000313" key="3">
    <source>
        <dbReference type="Proteomes" id="UP000268007"/>
    </source>
</evidence>
<dbReference type="AlphaFoldDB" id="A0A495J7L0"/>
<reference evidence="2 3" key="1">
    <citation type="submission" date="2018-10" db="EMBL/GenBank/DDBJ databases">
        <title>Genomic Encyclopedia of Archaeal and Bacterial Type Strains, Phase II (KMG-II): from individual species to whole genera.</title>
        <authorList>
            <person name="Goeker M."/>
        </authorList>
    </citation>
    <scope>NUCLEOTIDE SEQUENCE [LARGE SCALE GENOMIC DNA]</scope>
    <source>
        <strain evidence="2 3">DSM 18602</strain>
    </source>
</reference>
<evidence type="ECO:0000256" key="1">
    <source>
        <dbReference type="SAM" id="SignalP"/>
    </source>
</evidence>
<dbReference type="OrthoDB" id="1467107at2"/>
<dbReference type="Proteomes" id="UP000268007">
    <property type="component" value="Unassembled WGS sequence"/>
</dbReference>
<keyword evidence="3" id="KW-1185">Reference proteome</keyword>
<sequence>MNIISIKNVALGLAFSATVFGAKAQNVITEGQASYSIAVGGQTANATTYFKGDTSSLAFQRGPAQIKMVGTKGGEFFAVFLDVPVASMKKVAIGTPAEIDEAQANEPQYAFTKTEETKKIGDFNCKKYVAKDTRDGSTYDLWITTDVTIPANMITKFYSSLGGTPVLFTFLQNGNVKGAQVVTLTAVTATKVPANMFKVTADYEKMTLTDMQNMGKGRQ</sequence>
<organism evidence="2 3">
    <name type="scientific">Mucilaginibacter gracilis</name>
    <dbReference type="NCBI Taxonomy" id="423350"/>
    <lineage>
        <taxon>Bacteria</taxon>
        <taxon>Pseudomonadati</taxon>
        <taxon>Bacteroidota</taxon>
        <taxon>Sphingobacteriia</taxon>
        <taxon>Sphingobacteriales</taxon>
        <taxon>Sphingobacteriaceae</taxon>
        <taxon>Mucilaginibacter</taxon>
    </lineage>
</organism>
<feature type="chain" id="PRO_5019806668" description="DUF4412 domain-containing protein" evidence="1">
    <location>
        <begin position="25"/>
        <end position="219"/>
    </location>
</feature>
<dbReference type="EMBL" id="RBKU01000001">
    <property type="protein sequence ID" value="RKR84980.1"/>
    <property type="molecule type" value="Genomic_DNA"/>
</dbReference>
<name>A0A495J7L0_9SPHI</name>
<protein>
    <recommendedName>
        <fullName evidence="4">DUF4412 domain-containing protein</fullName>
    </recommendedName>
</protein>
<evidence type="ECO:0000313" key="2">
    <source>
        <dbReference type="EMBL" id="RKR84980.1"/>
    </source>
</evidence>
<proteinExistence type="predicted"/>